<name>A0A918EXY0_9ACTN</name>
<reference evidence="3" key="2">
    <citation type="submission" date="2020-09" db="EMBL/GenBank/DDBJ databases">
        <authorList>
            <person name="Sun Q."/>
            <person name="Ohkuma M."/>
        </authorList>
    </citation>
    <scope>NUCLEOTIDE SEQUENCE</scope>
    <source>
        <strain evidence="3">JCM 3131</strain>
    </source>
</reference>
<organism evidence="3 4">
    <name type="scientific">Streptomyces ruber</name>
    <dbReference type="NCBI Taxonomy" id="83378"/>
    <lineage>
        <taxon>Bacteria</taxon>
        <taxon>Bacillati</taxon>
        <taxon>Actinomycetota</taxon>
        <taxon>Actinomycetes</taxon>
        <taxon>Kitasatosporales</taxon>
        <taxon>Streptomycetaceae</taxon>
        <taxon>Streptomyces</taxon>
    </lineage>
</organism>
<keyword evidence="2" id="KW-0560">Oxidoreductase</keyword>
<dbReference type="GO" id="GO:0016616">
    <property type="term" value="F:oxidoreductase activity, acting on the CH-OH group of donors, NAD or NADP as acceptor"/>
    <property type="evidence" value="ECO:0007669"/>
    <property type="project" value="TreeGrafter"/>
</dbReference>
<dbReference type="PANTHER" id="PTHR42760:SF133">
    <property type="entry name" value="3-OXOACYL-[ACYL-CARRIER-PROTEIN] REDUCTASE"/>
    <property type="match status" value="1"/>
</dbReference>
<dbReference type="PRINTS" id="PR00081">
    <property type="entry name" value="GDHRDH"/>
</dbReference>
<keyword evidence="4" id="KW-1185">Reference proteome</keyword>
<proteinExistence type="inferred from homology"/>
<comment type="caution">
    <text evidence="3">The sequence shown here is derived from an EMBL/GenBank/DDBJ whole genome shotgun (WGS) entry which is preliminary data.</text>
</comment>
<sequence length="481" mass="51229">MPDTVARRNPVSSSGCRGRDENDDLAFRVAVAQDVAVHRDRPGRRVLDGLVVFPVGADHVGSPQFGEARAARREVPEFTEAEPEKYGITSHMVVGPSLFALPGGIRRLEETALARAAEGLFSPVQAGKALAVREPSRPAALLGLNGLYDLPAPATADGLGASHAHLRDDYEKLLSGAFGTDEEAWPGASPAGFDRQYRTNVLGVFLTCQAFVKQVPGDGGSIVNISTSDISTNSPGSALYTSAKGAVTQLTRVLANELGGRNIRVNAVAAGATDTEASRAAGLVNDENVAGVSRITPLGRLGSPDAAWITGDVIFASGGLRCPFSRAEPGVLPVPTAVPCPGPRGAGELTALPLRPTHLTPGPRSGVHPAPPAARRREADGAWFTLPLACAALERWLTVRTRLVERAHGTSRLWVSLFANYDGTRHQHGQERSIGWLMHHRRLARDYETHPHRSEAMIQLAMIDLMARRLTGGNTTNWRGT</sequence>
<dbReference type="InterPro" id="IPR002347">
    <property type="entry name" value="SDR_fam"/>
</dbReference>
<dbReference type="Gene3D" id="3.40.50.720">
    <property type="entry name" value="NAD(P)-binding Rossmann-like Domain"/>
    <property type="match status" value="1"/>
</dbReference>
<dbReference type="Proteomes" id="UP000620156">
    <property type="component" value="Unassembled WGS sequence"/>
</dbReference>
<dbReference type="Pfam" id="PF13561">
    <property type="entry name" value="adh_short_C2"/>
    <property type="match status" value="1"/>
</dbReference>
<evidence type="ECO:0000256" key="1">
    <source>
        <dbReference type="ARBA" id="ARBA00006484"/>
    </source>
</evidence>
<evidence type="ECO:0000313" key="3">
    <source>
        <dbReference type="EMBL" id="GGQ88671.1"/>
    </source>
</evidence>
<comment type="similarity">
    <text evidence="1">Belongs to the short-chain dehydrogenases/reductases (SDR) family.</text>
</comment>
<reference evidence="3" key="1">
    <citation type="journal article" date="2014" name="Int. J. Syst. Evol. Microbiol.">
        <title>Complete genome sequence of Corynebacterium casei LMG S-19264T (=DSM 44701T), isolated from a smear-ripened cheese.</title>
        <authorList>
            <consortium name="US DOE Joint Genome Institute (JGI-PGF)"/>
            <person name="Walter F."/>
            <person name="Albersmeier A."/>
            <person name="Kalinowski J."/>
            <person name="Ruckert C."/>
        </authorList>
    </citation>
    <scope>NUCLEOTIDE SEQUENCE</scope>
    <source>
        <strain evidence="3">JCM 3131</strain>
    </source>
</reference>
<accession>A0A918EXY0</accession>
<dbReference type="EMBL" id="BMQK01000029">
    <property type="protein sequence ID" value="GGQ88671.1"/>
    <property type="molecule type" value="Genomic_DNA"/>
</dbReference>
<dbReference type="SUPFAM" id="SSF51735">
    <property type="entry name" value="NAD(P)-binding Rossmann-fold domains"/>
    <property type="match status" value="1"/>
</dbReference>
<dbReference type="AlphaFoldDB" id="A0A918EXY0"/>
<evidence type="ECO:0000313" key="4">
    <source>
        <dbReference type="Proteomes" id="UP000620156"/>
    </source>
</evidence>
<evidence type="ECO:0000256" key="2">
    <source>
        <dbReference type="ARBA" id="ARBA00023002"/>
    </source>
</evidence>
<gene>
    <name evidence="3" type="ORF">GCM10010145_67660</name>
</gene>
<evidence type="ECO:0008006" key="5">
    <source>
        <dbReference type="Google" id="ProtNLM"/>
    </source>
</evidence>
<protein>
    <recommendedName>
        <fullName evidence="5">SDR family oxidoreductase</fullName>
    </recommendedName>
</protein>
<dbReference type="InterPro" id="IPR036291">
    <property type="entry name" value="NAD(P)-bd_dom_sf"/>
</dbReference>
<dbReference type="PANTHER" id="PTHR42760">
    <property type="entry name" value="SHORT-CHAIN DEHYDROGENASES/REDUCTASES FAMILY MEMBER"/>
    <property type="match status" value="1"/>
</dbReference>